<dbReference type="OrthoDB" id="192608at2759"/>
<dbReference type="InterPro" id="IPR057981">
    <property type="entry name" value="TPR_LAA1-like_C"/>
</dbReference>
<evidence type="ECO:0000259" key="3">
    <source>
        <dbReference type="Pfam" id="PF25808"/>
    </source>
</evidence>
<dbReference type="InterPro" id="IPR011989">
    <property type="entry name" value="ARM-like"/>
</dbReference>
<evidence type="ECO:0000256" key="1">
    <source>
        <dbReference type="ARBA" id="ARBA00008304"/>
    </source>
</evidence>
<protein>
    <submittedName>
        <fullName evidence="4">Clathrin-coated vesicle protein</fullName>
    </submittedName>
</protein>
<feature type="region of interest" description="Disordered" evidence="2">
    <location>
        <begin position="252"/>
        <end position="284"/>
    </location>
</feature>
<dbReference type="GO" id="GO:0042147">
    <property type="term" value="P:retrograde transport, endosome to Golgi"/>
    <property type="evidence" value="ECO:0007669"/>
    <property type="project" value="TreeGrafter"/>
</dbReference>
<dbReference type="HOGENOM" id="CLU_000503_0_0_1"/>
<dbReference type="PANTHER" id="PTHR21663">
    <property type="entry name" value="HYPOTHETICAL HEAT DOMAIN-CONTAINING"/>
    <property type="match status" value="1"/>
</dbReference>
<dbReference type="InterPro" id="IPR046837">
    <property type="entry name" value="Laa1/Sip1/HEATR5-like_HEAT"/>
</dbReference>
<dbReference type="GO" id="GO:0008104">
    <property type="term" value="P:intracellular protein localization"/>
    <property type="evidence" value="ECO:0007669"/>
    <property type="project" value="TreeGrafter"/>
</dbReference>
<dbReference type="Gene3D" id="1.25.10.10">
    <property type="entry name" value="Leucine-rich Repeat Variant"/>
    <property type="match status" value="4"/>
</dbReference>
<keyword evidence="5" id="KW-1185">Reference proteome</keyword>
<sequence>MSEAELALDESKLSAENGDIYLFQWLCATEKALAKMTVEELKAAQSEMEETLLKCVNMTSPFPMPGRPIRALVARCFLILYSRGETRTMYDTVQACLKVAADVKLAERDGRVAAFYVLGEIMAGYGSQLMSFAMEIALIATRTVKSSNNSILLRTHALRAVARVVPTAGKAITDAAVKDLVKQLRTCLADKSMVLQREAAEVLLVLHTHIGQLRTPQEIEQILGLCVKAFDTSDKPTRRGLSRLLGSLLSSTQTPVARAPEPAKKGSQKKDLPGSDDDTPSHTNATTQVEVLPADAMLNLLATQFHKPSTHRRARVGIAECYAALFVTLGRTWVESHYSLIASHLLKLLDHPRLRSAGAVMPANTVRYERLLVRQIVGALLRQRTLSERGQIAAVRALATDYLAKWPALMPGTVAPTPDVLVACLREIAAMLDQLGNAPPPVQEALADPLITLAAHPRHSVQVAAAWTIRAFCNAAPNRLASTVASVLEQLQKDVIGLGNSAAPADLGRRAVGKAKALAALVALAPTRPLYVSGELAAKVLECAVSMLKKSGEHAVNIASVEVECAWGLISALTSLGGVFVRSHLASLLALWRNAIPKVSARDSANAGRSVEEWGFLLHVRGSAVGALVAFLESCGPNIAAAAGLVTLDVGRRLTTLLTNALAFAHAATAYFATLEAESQGTTAISGIGLSLRDLENNLRTRTLSCFSLLGPNALSDSAQADLIKGTIGIFAGPAVGNAMQAAIATAAGLSLSESGDGYTWGLSSLAAETEEKNIDRDSVEEELDRLLTQPILGSLEHNPLMLSSAAARGAAWPQPPPPATAIVDAAITLFASLLPMQEHSSVYSNVQFLIESCRSTKLDRNAGRKAAVLVNTAVALTRTLRIATETGGRKARDNIGNPTVVAPLSELLQGAILSSDHVLRISASEALGRLAALGSTNFLTAQVKYLVDQVVVNRDPDGRAGCALAFGAIYSHVGGLAAGPLLKTTVNVLMSLGNDPHPVVHYYSLKGLAQVVDAANLSYSPHIASTLGSLCTIYLRDTHDPAGGTTHTSNLAGDLPAYEVICQIIDALIGVLGPELQEPSRTQSLVLDLVHEFSQEPDEGIAVEAIKCSQHVLMFASDFVDTPALVDRLRVNLVSTRRPLKLAAINGLYQLVQKDALVMSKVGGDKLVEDLFGMLDDDPTIDGVRDVILSWLHQTVTLNPSAWIDLCQRIMARTTASQQVATKTTVGLRDEESEGLGAAMGLDGEATAESNILTSRWRTQLFALQCLHDICTLIARSGRREHINIPFAKLHGIPTNNLLITRVPDLIKMAFTASAAYVTEIRMEGLAVLRDVIQIFSKSPDPDYEESLLLEQHQAPITAALTPAFSGDSTPDVLASAIQVCAVFVGSGLVKDVNRMGRILKLLTSALEQSKEPGLLSIGDVQQLGPNASVMLRVSTLTAWAELEIASAREEYLQTVLKPYRGTLALLWVSALRDYASIRADSEVQQDNVSGMDASYTGLGRETLLPYYSESWSKILAAVGCAMKAGEPHLLLAMDGLDPTTAATPVTKAPRKDPTECFFVVLGLVYEALSNASSDSTATSETKATALIAIQVLAYLVRPEYAGQAILDPPIFNELIALWYRMTMTEPWSIQTYLVGTIASLAKSQHASIRQASANGVETMNSETPIAQCLRACVTILKNAIPSPQAQSNNIPQNPADRIPLLISAFQALIAIGEVAGPAILPSVRALALSIYSDLLKDEYSEIDLVGPTLQSLRGMLLSESKDVQKEPLYPKVVHGLLSACLQNVDDMGGRTGKASILKTKNNLLAAVLILTVTPTEVKLSRAAVEHCCFLISQKLGESSEVSLAAAQCLKTLVAVSQGNPLLQYATSMLFPGAITFTVNCTGEDEAGVASCLPALDEIFRAFTAFFSHTSEANRPRILGALMPPITSLLQAGDEKHGNLHNAAVTQLLAFASTAPAAFKEAAGRMNQEQREVMEASIRQAVADQSKGNVQASNSKPSIALRSF</sequence>
<dbReference type="GO" id="GO:0016020">
    <property type="term" value="C:membrane"/>
    <property type="evidence" value="ECO:0007669"/>
    <property type="project" value="TreeGrafter"/>
</dbReference>
<dbReference type="GO" id="GO:0030139">
    <property type="term" value="C:endocytic vesicle"/>
    <property type="evidence" value="ECO:0007669"/>
    <property type="project" value="TreeGrafter"/>
</dbReference>
<comment type="caution">
    <text evidence="4">The sequence shown here is derived from an EMBL/GenBank/DDBJ whole genome shotgun (WGS) entry which is preliminary data.</text>
</comment>
<accession>A0A074RNC9</accession>
<evidence type="ECO:0000256" key="2">
    <source>
        <dbReference type="SAM" id="MobiDB-lite"/>
    </source>
</evidence>
<dbReference type="GO" id="GO:0006897">
    <property type="term" value="P:endocytosis"/>
    <property type="evidence" value="ECO:0007669"/>
    <property type="project" value="TreeGrafter"/>
</dbReference>
<dbReference type="SUPFAM" id="SSF48371">
    <property type="entry name" value="ARM repeat"/>
    <property type="match status" value="3"/>
</dbReference>
<dbReference type="Pfam" id="PF25808">
    <property type="entry name" value="TPR_LAA1_C"/>
    <property type="match status" value="1"/>
</dbReference>
<dbReference type="Proteomes" id="UP000027456">
    <property type="component" value="Unassembled WGS sequence"/>
</dbReference>
<dbReference type="GO" id="GO:0005794">
    <property type="term" value="C:Golgi apparatus"/>
    <property type="evidence" value="ECO:0007669"/>
    <property type="project" value="TreeGrafter"/>
</dbReference>
<dbReference type="PANTHER" id="PTHR21663:SF0">
    <property type="entry name" value="HEAT REPEAT-CONTAINING PROTEIN 5B"/>
    <property type="match status" value="1"/>
</dbReference>
<dbReference type="STRING" id="1423351.A0A074RNC9"/>
<feature type="region of interest" description="Disordered" evidence="2">
    <location>
        <begin position="1986"/>
        <end position="2005"/>
    </location>
</feature>
<proteinExistence type="inferred from homology"/>
<dbReference type="EMBL" id="AZST01000528">
    <property type="protein sequence ID" value="KEP48354.1"/>
    <property type="molecule type" value="Genomic_DNA"/>
</dbReference>
<feature type="compositionally biased region" description="Polar residues" evidence="2">
    <location>
        <begin position="1987"/>
        <end position="1998"/>
    </location>
</feature>
<dbReference type="InterPro" id="IPR016024">
    <property type="entry name" value="ARM-type_fold"/>
</dbReference>
<dbReference type="Pfam" id="PF20210">
    <property type="entry name" value="Laa1_Sip1_HTR5"/>
    <property type="match status" value="1"/>
</dbReference>
<dbReference type="GO" id="GO:0005829">
    <property type="term" value="C:cytosol"/>
    <property type="evidence" value="ECO:0007669"/>
    <property type="project" value="GOC"/>
</dbReference>
<feature type="domain" description="LAA1-like C-terminal TPR repeats" evidence="3">
    <location>
        <begin position="1824"/>
        <end position="1990"/>
    </location>
</feature>
<dbReference type="InterPro" id="IPR040108">
    <property type="entry name" value="Laa1/Sip1/HEATR5"/>
</dbReference>
<name>A0A074RNC9_9AGAM</name>
<organism evidence="4 5">
    <name type="scientific">Rhizoctonia solani 123E</name>
    <dbReference type="NCBI Taxonomy" id="1423351"/>
    <lineage>
        <taxon>Eukaryota</taxon>
        <taxon>Fungi</taxon>
        <taxon>Dikarya</taxon>
        <taxon>Basidiomycota</taxon>
        <taxon>Agaricomycotina</taxon>
        <taxon>Agaricomycetes</taxon>
        <taxon>Cantharellales</taxon>
        <taxon>Ceratobasidiaceae</taxon>
        <taxon>Rhizoctonia</taxon>
    </lineage>
</organism>
<gene>
    <name evidence="4" type="ORF">V565_126890</name>
</gene>
<feature type="compositionally biased region" description="Basic and acidic residues" evidence="2">
    <location>
        <begin position="261"/>
        <end position="273"/>
    </location>
</feature>
<comment type="similarity">
    <text evidence="1">Belongs to the HEATR5 family.</text>
</comment>
<evidence type="ECO:0000313" key="5">
    <source>
        <dbReference type="Proteomes" id="UP000027456"/>
    </source>
</evidence>
<evidence type="ECO:0000313" key="4">
    <source>
        <dbReference type="EMBL" id="KEP48354.1"/>
    </source>
</evidence>
<reference evidence="4 5" key="1">
    <citation type="submission" date="2013-12" db="EMBL/GenBank/DDBJ databases">
        <authorList>
            <person name="Cubeta M."/>
            <person name="Pakala S."/>
            <person name="Fedorova N."/>
            <person name="Thomas E."/>
            <person name="Dean R."/>
            <person name="Jabaji S."/>
            <person name="Neate S."/>
            <person name="Toda T."/>
            <person name="Tavantzis S."/>
            <person name="Vilgalys R."/>
            <person name="Bharathan N."/>
            <person name="Pakala S."/>
            <person name="Losada L.S."/>
            <person name="Zafar N."/>
            <person name="Nierman W."/>
        </authorList>
    </citation>
    <scope>NUCLEOTIDE SEQUENCE [LARGE SCALE GENOMIC DNA]</scope>
    <source>
        <strain evidence="4 5">123E</strain>
    </source>
</reference>